<organism evidence="2 3">
    <name type="scientific">Sphagnum jensenii</name>
    <dbReference type="NCBI Taxonomy" id="128206"/>
    <lineage>
        <taxon>Eukaryota</taxon>
        <taxon>Viridiplantae</taxon>
        <taxon>Streptophyta</taxon>
        <taxon>Embryophyta</taxon>
        <taxon>Bryophyta</taxon>
        <taxon>Sphagnophytina</taxon>
        <taxon>Sphagnopsida</taxon>
        <taxon>Sphagnales</taxon>
        <taxon>Sphagnaceae</taxon>
        <taxon>Sphagnum</taxon>
    </lineage>
</organism>
<evidence type="ECO:0000256" key="1">
    <source>
        <dbReference type="SAM" id="MobiDB-lite"/>
    </source>
</evidence>
<feature type="compositionally biased region" description="Basic residues" evidence="1">
    <location>
        <begin position="44"/>
        <end position="57"/>
    </location>
</feature>
<evidence type="ECO:0000313" key="2">
    <source>
        <dbReference type="EMBL" id="CAK9263402.1"/>
    </source>
</evidence>
<sequence length="139" mass="15730">MNKFNLPLRNIQKERRAKRSEKRRLRSAPPSLKVSVKTGPRSVSGKKKRKLEKKWRKTQKEALEGGLVTVEDIEMMAASEEDGNDQSPLQPVNTRSSRGFNMKKHTKLRLKSSSIRGKQASEAMHTQPMESGGDDAMVQ</sequence>
<evidence type="ECO:0000313" key="3">
    <source>
        <dbReference type="Proteomes" id="UP001497444"/>
    </source>
</evidence>
<protein>
    <submittedName>
        <fullName evidence="2">Uncharacterized protein</fullName>
    </submittedName>
</protein>
<feature type="compositionally biased region" description="Basic residues" evidence="1">
    <location>
        <begin position="101"/>
        <end position="110"/>
    </location>
</feature>
<gene>
    <name evidence="2" type="ORF">CSSPJE1EN1_LOCUS8880</name>
</gene>
<dbReference type="PANTHER" id="PTHR36709">
    <property type="entry name" value="OS02G0604100 PROTEIN"/>
    <property type="match status" value="1"/>
</dbReference>
<keyword evidence="3" id="KW-1185">Reference proteome</keyword>
<name>A0ABP0WAF2_9BRYO</name>
<dbReference type="Proteomes" id="UP001497444">
    <property type="component" value="Chromosome 15"/>
</dbReference>
<feature type="region of interest" description="Disordered" evidence="1">
    <location>
        <begin position="79"/>
        <end position="139"/>
    </location>
</feature>
<dbReference type="EMBL" id="OZ020110">
    <property type="protein sequence ID" value="CAK9263402.1"/>
    <property type="molecule type" value="Genomic_DNA"/>
</dbReference>
<feature type="compositionally biased region" description="Polar residues" evidence="1">
    <location>
        <begin position="85"/>
        <end position="99"/>
    </location>
</feature>
<feature type="region of interest" description="Disordered" evidence="1">
    <location>
        <begin position="1"/>
        <end position="58"/>
    </location>
</feature>
<proteinExistence type="predicted"/>
<reference evidence="2" key="1">
    <citation type="submission" date="2024-02" db="EMBL/GenBank/DDBJ databases">
        <authorList>
            <consortium name="ELIXIR-Norway"/>
            <consortium name="Elixir Norway"/>
        </authorList>
    </citation>
    <scope>NUCLEOTIDE SEQUENCE</scope>
</reference>
<dbReference type="PANTHER" id="PTHR36709:SF1">
    <property type="entry name" value="OS02G0604100 PROTEIN"/>
    <property type="match status" value="1"/>
</dbReference>
<feature type="compositionally biased region" description="Basic residues" evidence="1">
    <location>
        <begin position="15"/>
        <end position="26"/>
    </location>
</feature>
<accession>A0ABP0WAF2</accession>